<evidence type="ECO:0000256" key="5">
    <source>
        <dbReference type="ARBA" id="ARBA00023284"/>
    </source>
</evidence>
<keyword evidence="5" id="KW-0676">Redox-active center</keyword>
<keyword evidence="9" id="KW-1185">Reference proteome</keyword>
<dbReference type="CDD" id="cd02956">
    <property type="entry name" value="ybbN"/>
    <property type="match status" value="1"/>
</dbReference>
<reference evidence="8 9" key="1">
    <citation type="submission" date="2024-09" db="EMBL/GenBank/DDBJ databases">
        <authorList>
            <person name="Sun Q."/>
            <person name="Mori K."/>
        </authorList>
    </citation>
    <scope>NUCLEOTIDE SEQUENCE [LARGE SCALE GENOMIC DNA]</scope>
    <source>
        <strain evidence="8 9">JCM 11683</strain>
    </source>
</reference>
<evidence type="ECO:0000259" key="7">
    <source>
        <dbReference type="PROSITE" id="PS51352"/>
    </source>
</evidence>
<name>A0ABV5X223_9MICO</name>
<evidence type="ECO:0000256" key="1">
    <source>
        <dbReference type="ARBA" id="ARBA00008987"/>
    </source>
</evidence>
<keyword evidence="4" id="KW-1015">Disulfide bond</keyword>
<dbReference type="Pfam" id="PF00085">
    <property type="entry name" value="Thioredoxin"/>
    <property type="match status" value="1"/>
</dbReference>
<evidence type="ECO:0000313" key="8">
    <source>
        <dbReference type="EMBL" id="MFB9776379.1"/>
    </source>
</evidence>
<dbReference type="Gene3D" id="1.25.40.10">
    <property type="entry name" value="Tetratricopeptide repeat domain"/>
    <property type="match status" value="1"/>
</dbReference>
<dbReference type="InterPro" id="IPR013766">
    <property type="entry name" value="Thioredoxin_domain"/>
</dbReference>
<evidence type="ECO:0000256" key="6">
    <source>
        <dbReference type="SAM" id="MobiDB-lite"/>
    </source>
</evidence>
<keyword evidence="2" id="KW-0813">Transport</keyword>
<dbReference type="PROSITE" id="PS51352">
    <property type="entry name" value="THIOREDOXIN_2"/>
    <property type="match status" value="1"/>
</dbReference>
<gene>
    <name evidence="8" type="ORF">ACFFN1_08175</name>
</gene>
<dbReference type="InterPro" id="IPR011990">
    <property type="entry name" value="TPR-like_helical_dom_sf"/>
</dbReference>
<dbReference type="Gene3D" id="3.40.30.10">
    <property type="entry name" value="Glutaredoxin"/>
    <property type="match status" value="1"/>
</dbReference>
<keyword evidence="3" id="KW-0249">Electron transport</keyword>
<comment type="caution">
    <text evidence="8">The sequence shown here is derived from an EMBL/GenBank/DDBJ whole genome shotgun (WGS) entry which is preliminary data.</text>
</comment>
<dbReference type="SUPFAM" id="SSF52833">
    <property type="entry name" value="Thioredoxin-like"/>
    <property type="match status" value="1"/>
</dbReference>
<dbReference type="PANTHER" id="PTHR45663">
    <property type="entry name" value="GEO12009P1"/>
    <property type="match status" value="1"/>
</dbReference>
<proteinExistence type="inferred from homology"/>
<dbReference type="PANTHER" id="PTHR45663:SF11">
    <property type="entry name" value="GEO12009P1"/>
    <property type="match status" value="1"/>
</dbReference>
<dbReference type="Proteomes" id="UP001589707">
    <property type="component" value="Unassembled WGS sequence"/>
</dbReference>
<evidence type="ECO:0000256" key="3">
    <source>
        <dbReference type="ARBA" id="ARBA00022982"/>
    </source>
</evidence>
<sequence length="330" mass="34006">MTEYPGHPAPDSAGSPAGGQGLDLSAVRSRSQAGAHAAQAGGAKAGGASAGGAPAAGADTVNVPALVFDVTEETFNDVVELSMSVPVVVDLWADWCGPCKQLSPVLDKVVADFAGKVVLAKVDVDKNPRLQQIFQVQSIPTVVAILKGQPVPLFQGAQPEPQVRQVFEQLVAAAAQNGVTKTAVAAGEQAPAAAEPAHPEALAALERDDLDGAEEIYRSALAEAPADAEARLGLARVGLLKRVKDADPEAVRAAAAANSTDVDAALACADLDTAGGHVDDAFNRLLTILPGLAGDEKERVRTRLVELFDVVGAEDPRVTKARARLMRALF</sequence>
<dbReference type="InterPro" id="IPR017937">
    <property type="entry name" value="Thioredoxin_CS"/>
</dbReference>
<protein>
    <submittedName>
        <fullName evidence="8">Tetratricopeptide repeat protein</fullName>
    </submittedName>
</protein>
<comment type="similarity">
    <text evidence="1">Belongs to the thioredoxin family.</text>
</comment>
<accession>A0ABV5X223</accession>
<dbReference type="InterPro" id="IPR036249">
    <property type="entry name" value="Thioredoxin-like_sf"/>
</dbReference>
<evidence type="ECO:0000313" key="9">
    <source>
        <dbReference type="Proteomes" id="UP001589707"/>
    </source>
</evidence>
<evidence type="ECO:0000256" key="4">
    <source>
        <dbReference type="ARBA" id="ARBA00023157"/>
    </source>
</evidence>
<dbReference type="PROSITE" id="PS00194">
    <property type="entry name" value="THIOREDOXIN_1"/>
    <property type="match status" value="1"/>
</dbReference>
<evidence type="ECO:0000256" key="2">
    <source>
        <dbReference type="ARBA" id="ARBA00022448"/>
    </source>
</evidence>
<dbReference type="EMBL" id="JBHMAU010000052">
    <property type="protein sequence ID" value="MFB9776379.1"/>
    <property type="molecule type" value="Genomic_DNA"/>
</dbReference>
<dbReference type="RefSeq" id="WP_376840191.1">
    <property type="nucleotide sequence ID" value="NZ_JBHMAU010000052.1"/>
</dbReference>
<dbReference type="Pfam" id="PF14561">
    <property type="entry name" value="TPR_20"/>
    <property type="match status" value="1"/>
</dbReference>
<feature type="region of interest" description="Disordered" evidence="6">
    <location>
        <begin position="1"/>
        <end position="54"/>
    </location>
</feature>
<feature type="compositionally biased region" description="Low complexity" evidence="6">
    <location>
        <begin position="33"/>
        <end position="42"/>
    </location>
</feature>
<feature type="domain" description="Thioredoxin" evidence="7">
    <location>
        <begin position="47"/>
        <end position="172"/>
    </location>
</feature>
<organism evidence="8 9">
    <name type="scientific">Brevibacterium otitidis</name>
    <dbReference type="NCBI Taxonomy" id="53364"/>
    <lineage>
        <taxon>Bacteria</taxon>
        <taxon>Bacillati</taxon>
        <taxon>Actinomycetota</taxon>
        <taxon>Actinomycetes</taxon>
        <taxon>Micrococcales</taxon>
        <taxon>Brevibacteriaceae</taxon>
        <taxon>Brevibacterium</taxon>
    </lineage>
</organism>